<proteinExistence type="predicted"/>
<dbReference type="Proteomes" id="UP001223420">
    <property type="component" value="Unassembled WGS sequence"/>
</dbReference>
<name>A0AAJ1TR24_9HYPH</name>
<comment type="caution">
    <text evidence="1">The sequence shown here is derived from an EMBL/GenBank/DDBJ whole genome shotgun (WGS) entry which is preliminary data.</text>
</comment>
<protein>
    <submittedName>
        <fullName evidence="1">Uncharacterized protein</fullName>
    </submittedName>
</protein>
<gene>
    <name evidence="1" type="ORF">QO001_002235</name>
</gene>
<organism evidence="1 2">
    <name type="scientific">Methylobacterium brachiatum</name>
    <dbReference type="NCBI Taxonomy" id="269660"/>
    <lineage>
        <taxon>Bacteria</taxon>
        <taxon>Pseudomonadati</taxon>
        <taxon>Pseudomonadota</taxon>
        <taxon>Alphaproteobacteria</taxon>
        <taxon>Hyphomicrobiales</taxon>
        <taxon>Methylobacteriaceae</taxon>
        <taxon>Methylobacterium</taxon>
    </lineage>
</organism>
<sequence length="53" mass="6092">MIPLALWFSAWAAGFRFWADALTPPRHLPASVIDIREGHAIRARRARALERRP</sequence>
<accession>A0AAJ1TR24</accession>
<reference evidence="1" key="1">
    <citation type="submission" date="2023-07" db="EMBL/GenBank/DDBJ databases">
        <title>Genomic Encyclopedia of Type Strains, Phase IV (KMG-IV): sequencing the most valuable type-strain genomes for metagenomic binning, comparative biology and taxonomic classification.</title>
        <authorList>
            <person name="Goeker M."/>
        </authorList>
    </citation>
    <scope>NUCLEOTIDE SEQUENCE</scope>
    <source>
        <strain evidence="1">DSM 19569</strain>
    </source>
</reference>
<dbReference type="RefSeq" id="WP_163005972.1">
    <property type="nucleotide sequence ID" value="NZ_CP033231.1"/>
</dbReference>
<evidence type="ECO:0000313" key="2">
    <source>
        <dbReference type="Proteomes" id="UP001223420"/>
    </source>
</evidence>
<dbReference type="AlphaFoldDB" id="A0AAJ1TR24"/>
<dbReference type="EMBL" id="JAUSWL010000003">
    <property type="protein sequence ID" value="MDQ0543309.1"/>
    <property type="molecule type" value="Genomic_DNA"/>
</dbReference>
<evidence type="ECO:0000313" key="1">
    <source>
        <dbReference type="EMBL" id="MDQ0543309.1"/>
    </source>
</evidence>